<evidence type="ECO:0000313" key="2">
    <source>
        <dbReference type="EMBL" id="UKK00302.2"/>
    </source>
</evidence>
<name>A0A976M9R2_THEOR</name>
<gene>
    <name evidence="2" type="ORF">MACK_000373</name>
</gene>
<keyword evidence="1" id="KW-0175">Coiled coil</keyword>
<sequence>MFVYSFVNLSSIHTHYPSLSANLFEKEEIEAVNPCLPIIEKKPPIYNLEDPLSEFRVQNFIKTKDSPELNLSSLPYVQIEHQDKNKLVKFKDGREILSFYANKLNSYLANYMEWNKAYDSESDNTDKLELYNPILPNTYYAVVYYCSWQSESIALVKAIQQLLGNYYFERDPKIEHPKKRKIRKKEILEEFRRMQAEIEEHDKKVEYAKENNLPIPPGPGSEELEPVKFNLHIPDVEETIKILDHCKKKYNFNWWMPKFGTIKYNRIVDKAFNELYNTSYKQVKSSEERKKYKLKDLKRIIRSKTKNVVRPMNINFVLVRLANSMMISNSRQGVRRHRRFIQSHEKEFRFNEIMLRLLLDQEIYYENMPAIQLFKCKESLDSLPSVYGSKSHASKPLEESANFYKSNPFEIAEHVNYGLPVLRKCNHLSIIDDFVHLGNFMDLTSLKSIDSFESLFAPDSDFLSVLTKTRDMSKLDLSRIEPVLQTLTLMYKFQLKKIVDARPKKPEYIILNP</sequence>
<evidence type="ECO:0000313" key="3">
    <source>
        <dbReference type="Proteomes" id="UP000244811"/>
    </source>
</evidence>
<feature type="coiled-coil region" evidence="1">
    <location>
        <begin position="184"/>
        <end position="211"/>
    </location>
</feature>
<accession>A0A976M9R2</accession>
<dbReference type="EMBL" id="CP056069">
    <property type="protein sequence ID" value="UKK00302.2"/>
    <property type="molecule type" value="Genomic_DNA"/>
</dbReference>
<evidence type="ECO:0000256" key="1">
    <source>
        <dbReference type="SAM" id="Coils"/>
    </source>
</evidence>
<organism evidence="2 3">
    <name type="scientific">Theileria orientalis</name>
    <dbReference type="NCBI Taxonomy" id="68886"/>
    <lineage>
        <taxon>Eukaryota</taxon>
        <taxon>Sar</taxon>
        <taxon>Alveolata</taxon>
        <taxon>Apicomplexa</taxon>
        <taxon>Aconoidasida</taxon>
        <taxon>Piroplasmida</taxon>
        <taxon>Theileriidae</taxon>
        <taxon>Theileria</taxon>
    </lineage>
</organism>
<proteinExistence type="predicted"/>
<reference evidence="2" key="1">
    <citation type="submission" date="2022-07" db="EMBL/GenBank/DDBJ databases">
        <title>Evaluation of T. orientalis genome assembly methods using nanopore sequencing and analysis of variation between genomes.</title>
        <authorList>
            <person name="Yam J."/>
            <person name="Micallef M.L."/>
            <person name="Liu M."/>
            <person name="Djordjevic S.P."/>
            <person name="Bogema D.R."/>
            <person name="Jenkins C."/>
        </authorList>
    </citation>
    <scope>NUCLEOTIDE SEQUENCE</scope>
    <source>
        <strain evidence="2">Goon Nure</strain>
    </source>
</reference>
<protein>
    <submittedName>
        <fullName evidence="2">Uncharacterized protein</fullName>
    </submittedName>
</protein>
<dbReference type="Proteomes" id="UP000244811">
    <property type="component" value="Chromosome 1"/>
</dbReference>
<dbReference type="AlphaFoldDB" id="A0A976M9R2"/>